<keyword evidence="10" id="KW-0479">Metal-binding</keyword>
<keyword evidence="11" id="KW-0547">Nucleotide-binding</keyword>
<dbReference type="InterPro" id="IPR011658">
    <property type="entry name" value="PA14_dom"/>
</dbReference>
<keyword evidence="9" id="KW-0808">Transferase</keyword>
<dbReference type="PANTHER" id="PTHR24421:SF10">
    <property type="entry name" value="NITRATE_NITRITE SENSOR PROTEIN NARQ"/>
    <property type="match status" value="1"/>
</dbReference>
<evidence type="ECO:0000256" key="19">
    <source>
        <dbReference type="SAM" id="Phobius"/>
    </source>
</evidence>
<evidence type="ECO:0000259" key="20">
    <source>
        <dbReference type="PROSITE" id="PS50109"/>
    </source>
</evidence>
<dbReference type="EC" id="2.7.13.3" evidence="4"/>
<evidence type="ECO:0000256" key="15">
    <source>
        <dbReference type="ARBA" id="ARBA00023012"/>
    </source>
</evidence>
<dbReference type="InterPro" id="IPR011712">
    <property type="entry name" value="Sig_transdc_His_kin_sub3_dim/P"/>
</dbReference>
<comment type="cofactor">
    <cofactor evidence="2">
        <name>[4Fe-4S] cluster</name>
        <dbReference type="ChEBI" id="CHEBI:49883"/>
    </cofactor>
</comment>
<keyword evidence="16" id="KW-0411">Iron-sulfur</keyword>
<dbReference type="PROSITE" id="PS50109">
    <property type="entry name" value="HIS_KIN"/>
    <property type="match status" value="1"/>
</dbReference>
<evidence type="ECO:0000313" key="23">
    <source>
        <dbReference type="Proteomes" id="UP001371305"/>
    </source>
</evidence>
<dbReference type="CDD" id="cd16917">
    <property type="entry name" value="HATPase_UhpB-NarQ-NarX-like"/>
    <property type="match status" value="1"/>
</dbReference>
<evidence type="ECO:0000256" key="11">
    <source>
        <dbReference type="ARBA" id="ARBA00022741"/>
    </source>
</evidence>
<gene>
    <name evidence="22" type="ORF">WKV53_17945</name>
</gene>
<dbReference type="InterPro" id="IPR004358">
    <property type="entry name" value="Sig_transdc_His_kin-like_C"/>
</dbReference>
<evidence type="ECO:0000256" key="16">
    <source>
        <dbReference type="ARBA" id="ARBA00023014"/>
    </source>
</evidence>
<dbReference type="Pfam" id="PF07730">
    <property type="entry name" value="HisKA_3"/>
    <property type="match status" value="1"/>
</dbReference>
<keyword evidence="19" id="KW-0812">Transmembrane</keyword>
<evidence type="ECO:0000256" key="18">
    <source>
        <dbReference type="ARBA" id="ARBA00030800"/>
    </source>
</evidence>
<evidence type="ECO:0000256" key="9">
    <source>
        <dbReference type="ARBA" id="ARBA00022679"/>
    </source>
</evidence>
<dbReference type="InterPro" id="IPR036890">
    <property type="entry name" value="HATPase_C_sf"/>
</dbReference>
<protein>
    <recommendedName>
        <fullName evidence="5">Oxygen sensor histidine kinase NreB</fullName>
        <ecNumber evidence="4">2.7.13.3</ecNumber>
    </recommendedName>
    <alternativeName>
        <fullName evidence="18">Nitrogen regulation protein B</fullName>
    </alternativeName>
</protein>
<evidence type="ECO:0000256" key="3">
    <source>
        <dbReference type="ARBA" id="ARBA00004496"/>
    </source>
</evidence>
<dbReference type="PANTHER" id="PTHR24421">
    <property type="entry name" value="NITRATE/NITRITE SENSOR PROTEIN NARX-RELATED"/>
    <property type="match status" value="1"/>
</dbReference>
<sequence length="1039" mass="112213">MKWIHLLSATAMLAALLLPCRGEEVRELGTVAEVRALREATFNTEHPLSLTGVVTWVHPGRNLLVVQDDTGAVGIHPDSPGIPVKLGQRVSLKAAGSSPFVANCPGFPFAPSGKGVLDRFEIPANEGEYRLTRMRGWLRPPVTGDYTFWIASDDSSELWLSENQNPGSVKRVAFVPPGQWTLPREWLRFPSQRSERIHLRAGERYYIEAYQEQALAGSHLAVAWEISGGQPEVIEGNDLIPWKAEQEESASGTGILREFWTNYSVAKVGPLTSGSMSEGELSVRGLEMAVLGEGAWPAAKPIDPAADLQADDSFRWVSGEGVIYFAASDGEAATLEIASGARRFLLRVASWSGGLPAVGKRARFRGVCEAGRDSGGRLIVSSIWTPSESEVSISEAAPESAPSSVDVTAPASTESVMGGGYFTRGVVTFSDEVLGKQCLVVQETLGGIFVSQDERKPHPPLFVGHSVEIGGNLRQRRFSPAILPLSLNILGWLNLPTPAKPANESDYRDGLWSELEGVVRRVNADGTMELVGKQSAIRVWLGHTDRGALESLVDSALCVRGVMSLETFEVPMLLVPSRDFLEIRDAAPTLPVKPTPIGGLGDAAAKDGWLHRTRVEGSVTYQRDGFFFIQDDTGAVRVLANDASPLKLGSVVSVTGFPERKGSGVCMSAASWTLLPDSRPVAAASLNARQADQSRHGELVKLQAHLFSQAHRGDDLMLELQEDGQVFEVVVAGGTSAVPVFEPGSLLEVTGIGLLMPSPGSSSRLQILARGSQDLVLLKGPPWWTWQRTMALVGVLLVVLAGALMRIFFLNRRFARQQAARLAFTRAMLESQESERRRIAASLHDSLGQELLVIRNQAHLALQSAPEALRQRLEEISDTTLQAINEVREITRNLRPYQLDRLGLTQSIRALTRKVSENCSVEFASHVNEIDGLFDNDSEIHIYRIVQEGIHNVLKHSGATEAAVVVKANAAGLSISIRDNGRGFSDNGSAPDSGFGLSGIKERAEIMGGSARMDSAPGQGVNLQVLVPLPTTCATASKS</sequence>
<evidence type="ECO:0000259" key="21">
    <source>
        <dbReference type="PROSITE" id="PS51820"/>
    </source>
</evidence>
<dbReference type="PRINTS" id="PR00344">
    <property type="entry name" value="BCTRLSENSOR"/>
</dbReference>
<dbReference type="RefSeq" id="WP_341406156.1">
    <property type="nucleotide sequence ID" value="NZ_JBBUKT010000007.1"/>
</dbReference>
<evidence type="ECO:0000256" key="2">
    <source>
        <dbReference type="ARBA" id="ARBA00001966"/>
    </source>
</evidence>
<reference evidence="22 23" key="1">
    <citation type="submission" date="2024-04" db="EMBL/GenBank/DDBJ databases">
        <title>Luteolibacter sp. isolated from soil.</title>
        <authorList>
            <person name="An J."/>
        </authorList>
    </citation>
    <scope>NUCLEOTIDE SEQUENCE [LARGE SCALE GENOMIC DNA]</scope>
    <source>
        <strain evidence="22 23">Y139</strain>
    </source>
</reference>
<comment type="caution">
    <text evidence="22">The sequence shown here is derived from an EMBL/GenBank/DDBJ whole genome shotgun (WGS) entry which is preliminary data.</text>
</comment>
<keyword evidence="7" id="KW-0963">Cytoplasm</keyword>
<keyword evidence="23" id="KW-1185">Reference proteome</keyword>
<keyword evidence="19" id="KW-1133">Transmembrane helix</keyword>
<dbReference type="Pfam" id="PF02518">
    <property type="entry name" value="HATPase_c"/>
    <property type="match status" value="1"/>
</dbReference>
<feature type="domain" description="PA14" evidence="21">
    <location>
        <begin position="77"/>
        <end position="238"/>
    </location>
</feature>
<dbReference type="SUPFAM" id="SSF56988">
    <property type="entry name" value="Anthrax protective antigen"/>
    <property type="match status" value="1"/>
</dbReference>
<dbReference type="GO" id="GO:0016301">
    <property type="term" value="F:kinase activity"/>
    <property type="evidence" value="ECO:0007669"/>
    <property type="project" value="UniProtKB-KW"/>
</dbReference>
<keyword evidence="15" id="KW-0902">Two-component regulatory system</keyword>
<dbReference type="Pfam" id="PF07691">
    <property type="entry name" value="PA14"/>
    <property type="match status" value="1"/>
</dbReference>
<keyword evidence="6" id="KW-0004">4Fe-4S</keyword>
<dbReference type="InterPro" id="IPR037524">
    <property type="entry name" value="PA14/GLEYA"/>
</dbReference>
<feature type="transmembrane region" description="Helical" evidence="19">
    <location>
        <begin position="789"/>
        <end position="809"/>
    </location>
</feature>
<proteinExistence type="predicted"/>
<comment type="subcellular location">
    <subcellularLocation>
        <location evidence="3">Cytoplasm</location>
    </subcellularLocation>
</comment>
<keyword evidence="8" id="KW-0597">Phosphoprotein</keyword>
<evidence type="ECO:0000256" key="12">
    <source>
        <dbReference type="ARBA" id="ARBA00022777"/>
    </source>
</evidence>
<dbReference type="Gene3D" id="1.20.5.1930">
    <property type="match status" value="1"/>
</dbReference>
<dbReference type="Proteomes" id="UP001371305">
    <property type="component" value="Unassembled WGS sequence"/>
</dbReference>
<evidence type="ECO:0000256" key="13">
    <source>
        <dbReference type="ARBA" id="ARBA00022840"/>
    </source>
</evidence>
<dbReference type="Gene3D" id="3.30.565.10">
    <property type="entry name" value="Histidine kinase-like ATPase, C-terminal domain"/>
    <property type="match status" value="1"/>
</dbReference>
<organism evidence="22 23">
    <name type="scientific">Luteolibacter soli</name>
    <dbReference type="NCBI Taxonomy" id="3135280"/>
    <lineage>
        <taxon>Bacteria</taxon>
        <taxon>Pseudomonadati</taxon>
        <taxon>Verrucomicrobiota</taxon>
        <taxon>Verrucomicrobiia</taxon>
        <taxon>Verrucomicrobiales</taxon>
        <taxon>Verrucomicrobiaceae</taxon>
        <taxon>Luteolibacter</taxon>
    </lineage>
</organism>
<keyword evidence="14" id="KW-0408">Iron</keyword>
<evidence type="ECO:0000256" key="1">
    <source>
        <dbReference type="ARBA" id="ARBA00000085"/>
    </source>
</evidence>
<evidence type="ECO:0000256" key="8">
    <source>
        <dbReference type="ARBA" id="ARBA00022553"/>
    </source>
</evidence>
<evidence type="ECO:0000256" key="5">
    <source>
        <dbReference type="ARBA" id="ARBA00017322"/>
    </source>
</evidence>
<dbReference type="InterPro" id="IPR050482">
    <property type="entry name" value="Sensor_HK_TwoCompSys"/>
</dbReference>
<keyword evidence="12 22" id="KW-0418">Kinase</keyword>
<evidence type="ECO:0000256" key="17">
    <source>
        <dbReference type="ARBA" id="ARBA00024827"/>
    </source>
</evidence>
<dbReference type="SUPFAM" id="SSF55874">
    <property type="entry name" value="ATPase domain of HSP90 chaperone/DNA topoisomerase II/histidine kinase"/>
    <property type="match status" value="1"/>
</dbReference>
<evidence type="ECO:0000313" key="22">
    <source>
        <dbReference type="EMBL" id="MEK7952399.1"/>
    </source>
</evidence>
<evidence type="ECO:0000256" key="4">
    <source>
        <dbReference type="ARBA" id="ARBA00012438"/>
    </source>
</evidence>
<dbReference type="Gene3D" id="3.90.182.10">
    <property type="entry name" value="Toxin - Anthrax Protective Antigen,domain 1"/>
    <property type="match status" value="1"/>
</dbReference>
<evidence type="ECO:0000256" key="6">
    <source>
        <dbReference type="ARBA" id="ARBA00022485"/>
    </source>
</evidence>
<dbReference type="InterPro" id="IPR005467">
    <property type="entry name" value="His_kinase_dom"/>
</dbReference>
<dbReference type="SMART" id="SM00387">
    <property type="entry name" value="HATPase_c"/>
    <property type="match status" value="1"/>
</dbReference>
<name>A0ABU9AZK3_9BACT</name>
<comment type="catalytic activity">
    <reaction evidence="1">
        <text>ATP + protein L-histidine = ADP + protein N-phospho-L-histidine.</text>
        <dbReference type="EC" id="2.7.13.3"/>
    </reaction>
</comment>
<dbReference type="EMBL" id="JBBUKT010000007">
    <property type="protein sequence ID" value="MEK7952399.1"/>
    <property type="molecule type" value="Genomic_DNA"/>
</dbReference>
<dbReference type="InterPro" id="IPR003594">
    <property type="entry name" value="HATPase_dom"/>
</dbReference>
<accession>A0ABU9AZK3</accession>
<comment type="function">
    <text evidence="17">Member of the two-component regulatory system NreB/NreC involved in the control of dissimilatory nitrate/nitrite reduction in response to oxygen. NreB functions as a direct oxygen sensor histidine kinase which is autophosphorylated, in the absence of oxygen, probably at the conserved histidine residue, and transfers its phosphate group probably to a conserved aspartate residue of NreC. NreB/NreC activates the expression of the nitrate (narGHJI) and nitrite (nir) reductase operons, as well as the putative nitrate transporter gene narT.</text>
</comment>
<evidence type="ECO:0000256" key="7">
    <source>
        <dbReference type="ARBA" id="ARBA00022490"/>
    </source>
</evidence>
<feature type="domain" description="Histidine kinase" evidence="20">
    <location>
        <begin position="842"/>
        <end position="1031"/>
    </location>
</feature>
<keyword evidence="19" id="KW-0472">Membrane</keyword>
<evidence type="ECO:0000256" key="14">
    <source>
        <dbReference type="ARBA" id="ARBA00023004"/>
    </source>
</evidence>
<dbReference type="PROSITE" id="PS51820">
    <property type="entry name" value="PA14"/>
    <property type="match status" value="1"/>
</dbReference>
<evidence type="ECO:0000256" key="10">
    <source>
        <dbReference type="ARBA" id="ARBA00022723"/>
    </source>
</evidence>
<keyword evidence="13" id="KW-0067">ATP-binding</keyword>